<keyword evidence="1" id="KW-0472">Membrane</keyword>
<dbReference type="KEGG" id="aez:C3E78_17015"/>
<feature type="transmembrane region" description="Helical" evidence="1">
    <location>
        <begin position="38"/>
        <end position="60"/>
    </location>
</feature>
<proteinExistence type="predicted"/>
<accession>A0A2S0WRB5</accession>
<evidence type="ECO:0000256" key="1">
    <source>
        <dbReference type="SAM" id="Phobius"/>
    </source>
</evidence>
<feature type="transmembrane region" description="Helical" evidence="1">
    <location>
        <begin position="99"/>
        <end position="120"/>
    </location>
</feature>
<keyword evidence="1" id="KW-1133">Transmembrane helix</keyword>
<reference evidence="3" key="1">
    <citation type="submission" date="2018-01" db="EMBL/GenBank/DDBJ databases">
        <authorList>
            <person name="Li J."/>
        </authorList>
    </citation>
    <scope>NUCLEOTIDE SEQUENCE [LARGE SCALE GENOMIC DNA]</scope>
    <source>
        <strain evidence="3">592</strain>
    </source>
</reference>
<organism evidence="2 3">
    <name type="scientific">Aeromicrobium chenweiae</name>
    <dbReference type="NCBI Taxonomy" id="2079793"/>
    <lineage>
        <taxon>Bacteria</taxon>
        <taxon>Bacillati</taxon>
        <taxon>Actinomycetota</taxon>
        <taxon>Actinomycetes</taxon>
        <taxon>Propionibacteriales</taxon>
        <taxon>Nocardioidaceae</taxon>
        <taxon>Aeromicrobium</taxon>
    </lineage>
</organism>
<dbReference type="Proteomes" id="UP000244384">
    <property type="component" value="Chromosome"/>
</dbReference>
<evidence type="ECO:0008006" key="4">
    <source>
        <dbReference type="Google" id="ProtNLM"/>
    </source>
</evidence>
<protein>
    <recommendedName>
        <fullName evidence="4">Integral membrane protein</fullName>
    </recommendedName>
</protein>
<dbReference type="AlphaFoldDB" id="A0A2S0WRB5"/>
<feature type="transmembrane region" description="Helical" evidence="1">
    <location>
        <begin position="7"/>
        <end position="26"/>
    </location>
</feature>
<sequence length="128" mass="13006">MFVVKNARAMAALVIAEAVVVLVYVIDSVRTAGELADWTTGLRIALVVAALVVAVITYAAWSHRNTVHTICAMLLGLLGGAALVAAVSTGGSGEVYGSAPMALVGTLATVAAVVVSQIAMSRSQEAPR</sequence>
<keyword evidence="1" id="KW-0812">Transmembrane</keyword>
<keyword evidence="3" id="KW-1185">Reference proteome</keyword>
<evidence type="ECO:0000313" key="3">
    <source>
        <dbReference type="Proteomes" id="UP000244384"/>
    </source>
</evidence>
<dbReference type="EMBL" id="CP026952">
    <property type="protein sequence ID" value="AWB93774.1"/>
    <property type="molecule type" value="Genomic_DNA"/>
</dbReference>
<evidence type="ECO:0000313" key="2">
    <source>
        <dbReference type="EMBL" id="AWB93774.1"/>
    </source>
</evidence>
<feature type="transmembrane region" description="Helical" evidence="1">
    <location>
        <begin position="67"/>
        <end position="87"/>
    </location>
</feature>
<gene>
    <name evidence="2" type="ORF">C3E78_17015</name>
</gene>
<name>A0A2S0WRB5_9ACTN</name>